<feature type="region of interest" description="Disordered" evidence="1">
    <location>
        <begin position="1"/>
        <end position="66"/>
    </location>
</feature>
<organism evidence="3 4">
    <name type="scientific">Purpureocillium lilacinum</name>
    <name type="common">Paecilomyces lilacinus</name>
    <dbReference type="NCBI Taxonomy" id="33203"/>
    <lineage>
        <taxon>Eukaryota</taxon>
        <taxon>Fungi</taxon>
        <taxon>Dikarya</taxon>
        <taxon>Ascomycota</taxon>
        <taxon>Pezizomycotina</taxon>
        <taxon>Sordariomycetes</taxon>
        <taxon>Hypocreomycetidae</taxon>
        <taxon>Hypocreales</taxon>
        <taxon>Ophiocordycipitaceae</taxon>
        <taxon>Purpureocillium</taxon>
    </lineage>
</organism>
<dbReference type="Proteomes" id="UP000078340">
    <property type="component" value="Unassembled WGS sequence"/>
</dbReference>
<dbReference type="AlphaFoldDB" id="A0A179HUH6"/>
<name>A0A179HUH6_PURLI</name>
<evidence type="ECO:0000313" key="4">
    <source>
        <dbReference type="Proteomes" id="UP000078340"/>
    </source>
</evidence>
<dbReference type="EMBL" id="LSBI01000001">
    <property type="protein sequence ID" value="OAQ94146.1"/>
    <property type="molecule type" value="Genomic_DNA"/>
</dbReference>
<feature type="compositionally biased region" description="Polar residues" evidence="1">
    <location>
        <begin position="57"/>
        <end position="66"/>
    </location>
</feature>
<evidence type="ECO:0000313" key="2">
    <source>
        <dbReference type="EMBL" id="OAQ86188.1"/>
    </source>
</evidence>
<proteinExistence type="predicted"/>
<gene>
    <name evidence="2" type="ORF">VFPBJ_00228</name>
    <name evidence="3" type="ORF">VFPFJ_00255</name>
</gene>
<dbReference type="EMBL" id="LSBH01000001">
    <property type="protein sequence ID" value="OAQ86188.1"/>
    <property type="molecule type" value="Genomic_DNA"/>
</dbReference>
<dbReference type="Proteomes" id="UP000078240">
    <property type="component" value="Unassembled WGS sequence"/>
</dbReference>
<evidence type="ECO:0000313" key="3">
    <source>
        <dbReference type="EMBL" id="OAQ94146.1"/>
    </source>
</evidence>
<comment type="caution">
    <text evidence="3">The sequence shown here is derived from an EMBL/GenBank/DDBJ whole genome shotgun (WGS) entry which is preliminary data.</text>
</comment>
<accession>A0A179HUH6</accession>
<evidence type="ECO:0000256" key="1">
    <source>
        <dbReference type="SAM" id="MobiDB-lite"/>
    </source>
</evidence>
<feature type="compositionally biased region" description="Basic and acidic residues" evidence="1">
    <location>
        <begin position="1"/>
        <end position="10"/>
    </location>
</feature>
<feature type="compositionally biased region" description="Basic and acidic residues" evidence="1">
    <location>
        <begin position="40"/>
        <end position="55"/>
    </location>
</feature>
<protein>
    <submittedName>
        <fullName evidence="3">Uncharacterized protein</fullName>
    </submittedName>
</protein>
<reference evidence="3 4" key="1">
    <citation type="submission" date="2016-02" db="EMBL/GenBank/DDBJ databases">
        <title>Biosynthesis of antibiotic leucinostatins and their inhibition on Phytophthora in bio-control Purpureocillium lilacinum.</title>
        <authorList>
            <person name="Wang G."/>
            <person name="Liu Z."/>
            <person name="Lin R."/>
            <person name="Li E."/>
            <person name="Mao Z."/>
            <person name="Ling J."/>
            <person name="Yin W."/>
            <person name="Xie B."/>
        </authorList>
    </citation>
    <scope>NUCLEOTIDE SEQUENCE [LARGE SCALE GENOMIC DNA]</scope>
    <source>
        <strain evidence="2">PLBJ-1</strain>
        <strain evidence="3">PLFJ-1</strain>
    </source>
</reference>
<feature type="region of interest" description="Disordered" evidence="1">
    <location>
        <begin position="88"/>
        <end position="108"/>
    </location>
</feature>
<sequence length="108" mass="11456">MHGPLHRDSSRSPSPCTQAAPQAPCRSGWGNAGAASYRRTGHDRGPANETCRKDGSTGLSSASRVPSSIFMRANGPCLLHTEHSLCPPHRSEPLAANYPHRGLTCPEA</sequence>
<feature type="compositionally biased region" description="Polar residues" evidence="1">
    <location>
        <begin position="11"/>
        <end position="20"/>
    </location>
</feature>